<organism evidence="2">
    <name type="scientific">marine sediment metagenome</name>
    <dbReference type="NCBI Taxonomy" id="412755"/>
    <lineage>
        <taxon>unclassified sequences</taxon>
        <taxon>metagenomes</taxon>
        <taxon>ecological metagenomes</taxon>
    </lineage>
</organism>
<evidence type="ECO:0008006" key="3">
    <source>
        <dbReference type="Google" id="ProtNLM"/>
    </source>
</evidence>
<name>X0WDG0_9ZZZZ</name>
<evidence type="ECO:0000256" key="1">
    <source>
        <dbReference type="SAM" id="Phobius"/>
    </source>
</evidence>
<keyword evidence="1" id="KW-0472">Membrane</keyword>
<reference evidence="2" key="1">
    <citation type="journal article" date="2014" name="Front. Microbiol.">
        <title>High frequency of phylogenetically diverse reductive dehalogenase-homologous genes in deep subseafloor sedimentary metagenomes.</title>
        <authorList>
            <person name="Kawai M."/>
            <person name="Futagami T."/>
            <person name="Toyoda A."/>
            <person name="Takaki Y."/>
            <person name="Nishi S."/>
            <person name="Hori S."/>
            <person name="Arai W."/>
            <person name="Tsubouchi T."/>
            <person name="Morono Y."/>
            <person name="Uchiyama I."/>
            <person name="Ito T."/>
            <person name="Fujiyama A."/>
            <person name="Inagaki F."/>
            <person name="Takami H."/>
        </authorList>
    </citation>
    <scope>NUCLEOTIDE SEQUENCE</scope>
    <source>
        <strain evidence="2">Expedition CK06-06</strain>
    </source>
</reference>
<comment type="caution">
    <text evidence="2">The sequence shown here is derived from an EMBL/GenBank/DDBJ whole genome shotgun (WGS) entry which is preliminary data.</text>
</comment>
<feature type="transmembrane region" description="Helical" evidence="1">
    <location>
        <begin position="64"/>
        <end position="88"/>
    </location>
</feature>
<dbReference type="EMBL" id="BARS01034470">
    <property type="protein sequence ID" value="GAG22598.1"/>
    <property type="molecule type" value="Genomic_DNA"/>
</dbReference>
<feature type="transmembrane region" description="Helical" evidence="1">
    <location>
        <begin position="12"/>
        <end position="31"/>
    </location>
</feature>
<accession>X0WDG0</accession>
<gene>
    <name evidence="2" type="ORF">S01H1_53241</name>
</gene>
<keyword evidence="1" id="KW-0812">Transmembrane</keyword>
<keyword evidence="1" id="KW-1133">Transmembrane helix</keyword>
<sequence length="106" mass="11751">ILAEDVKGVSTVTTPLTILIMIPYFLTLFLDVNSVAPLVKYAILAIPFSHPFLAVENILARNEYFVICGIIYEAAVFMVFVAIAARIFSSDAIFTMKLKFRGMRSG</sequence>
<evidence type="ECO:0000313" key="2">
    <source>
        <dbReference type="EMBL" id="GAG22598.1"/>
    </source>
</evidence>
<feature type="non-terminal residue" evidence="2">
    <location>
        <position position="1"/>
    </location>
</feature>
<protein>
    <recommendedName>
        <fullName evidence="3">ABC-2 type transporter domain-containing protein</fullName>
    </recommendedName>
</protein>
<dbReference type="AlphaFoldDB" id="X0WDG0"/>
<proteinExistence type="predicted"/>